<proteinExistence type="predicted"/>
<reference evidence="1" key="1">
    <citation type="journal article" date="2020" name="Cell">
        <title>Large-Scale Comparative Analyses of Tick Genomes Elucidate Their Genetic Diversity and Vector Capacities.</title>
        <authorList>
            <consortium name="Tick Genome and Microbiome Consortium (TIGMIC)"/>
            <person name="Jia N."/>
            <person name="Wang J."/>
            <person name="Shi W."/>
            <person name="Du L."/>
            <person name="Sun Y."/>
            <person name="Zhan W."/>
            <person name="Jiang J.F."/>
            <person name="Wang Q."/>
            <person name="Zhang B."/>
            <person name="Ji P."/>
            <person name="Bell-Sakyi L."/>
            <person name="Cui X.M."/>
            <person name="Yuan T.T."/>
            <person name="Jiang B.G."/>
            <person name="Yang W.F."/>
            <person name="Lam T.T."/>
            <person name="Chang Q.C."/>
            <person name="Ding S.J."/>
            <person name="Wang X.J."/>
            <person name="Zhu J.G."/>
            <person name="Ruan X.D."/>
            <person name="Zhao L."/>
            <person name="Wei J.T."/>
            <person name="Ye R.Z."/>
            <person name="Que T.C."/>
            <person name="Du C.H."/>
            <person name="Zhou Y.H."/>
            <person name="Cheng J.X."/>
            <person name="Dai P.F."/>
            <person name="Guo W.B."/>
            <person name="Han X.H."/>
            <person name="Huang E.J."/>
            <person name="Li L.F."/>
            <person name="Wei W."/>
            <person name="Gao Y.C."/>
            <person name="Liu J.Z."/>
            <person name="Shao H.Z."/>
            <person name="Wang X."/>
            <person name="Wang C.C."/>
            <person name="Yang T.C."/>
            <person name="Huo Q.B."/>
            <person name="Li W."/>
            <person name="Chen H.Y."/>
            <person name="Chen S.E."/>
            <person name="Zhou L.G."/>
            <person name="Ni X.B."/>
            <person name="Tian J.H."/>
            <person name="Sheng Y."/>
            <person name="Liu T."/>
            <person name="Pan Y.S."/>
            <person name="Xia L.Y."/>
            <person name="Li J."/>
            <person name="Zhao F."/>
            <person name="Cao W.C."/>
        </authorList>
    </citation>
    <scope>NUCLEOTIDE SEQUENCE</scope>
    <source>
        <strain evidence="1">Rmic-2018</strain>
    </source>
</reference>
<evidence type="ECO:0000313" key="2">
    <source>
        <dbReference type="Proteomes" id="UP000821866"/>
    </source>
</evidence>
<organism evidence="1 2">
    <name type="scientific">Rhipicephalus microplus</name>
    <name type="common">Cattle tick</name>
    <name type="synonym">Boophilus microplus</name>
    <dbReference type="NCBI Taxonomy" id="6941"/>
    <lineage>
        <taxon>Eukaryota</taxon>
        <taxon>Metazoa</taxon>
        <taxon>Ecdysozoa</taxon>
        <taxon>Arthropoda</taxon>
        <taxon>Chelicerata</taxon>
        <taxon>Arachnida</taxon>
        <taxon>Acari</taxon>
        <taxon>Parasitiformes</taxon>
        <taxon>Ixodida</taxon>
        <taxon>Ixodoidea</taxon>
        <taxon>Ixodidae</taxon>
        <taxon>Rhipicephalinae</taxon>
        <taxon>Rhipicephalus</taxon>
        <taxon>Boophilus</taxon>
    </lineage>
</organism>
<comment type="caution">
    <text evidence="1">The sequence shown here is derived from an EMBL/GenBank/DDBJ whole genome shotgun (WGS) entry which is preliminary data.</text>
</comment>
<evidence type="ECO:0000313" key="1">
    <source>
        <dbReference type="EMBL" id="KAH8009726.1"/>
    </source>
</evidence>
<sequence length="125" mass="13861">MPTASKRSLPVGVALALAFLGFFEDELFKQVKLVVSGEAHRNRQLLGRMRQSPSQPFTLLPLLLALVLEVACFSTGAPASACKEMEPRHNFMPQNQHHDYQISLTVLWVSSNTPNHLPLSLVVLN</sequence>
<name>A0A9J6D6B3_RHIMP</name>
<dbReference type="Proteomes" id="UP000821866">
    <property type="component" value="Chromosome 9"/>
</dbReference>
<dbReference type="AlphaFoldDB" id="A0A9J6D6B3"/>
<protein>
    <submittedName>
        <fullName evidence="1">Uncharacterized protein</fullName>
    </submittedName>
</protein>
<keyword evidence="2" id="KW-1185">Reference proteome</keyword>
<gene>
    <name evidence="1" type="ORF">HPB51_019037</name>
</gene>
<accession>A0A9J6D6B3</accession>
<reference evidence="1" key="2">
    <citation type="submission" date="2021-09" db="EMBL/GenBank/DDBJ databases">
        <authorList>
            <person name="Jia N."/>
            <person name="Wang J."/>
            <person name="Shi W."/>
            <person name="Du L."/>
            <person name="Sun Y."/>
            <person name="Zhan W."/>
            <person name="Jiang J."/>
            <person name="Wang Q."/>
            <person name="Zhang B."/>
            <person name="Ji P."/>
            <person name="Sakyi L.B."/>
            <person name="Cui X."/>
            <person name="Yuan T."/>
            <person name="Jiang B."/>
            <person name="Yang W."/>
            <person name="Lam T.T.-Y."/>
            <person name="Chang Q."/>
            <person name="Ding S."/>
            <person name="Wang X."/>
            <person name="Zhu J."/>
            <person name="Ruan X."/>
            <person name="Zhao L."/>
            <person name="Wei J."/>
            <person name="Que T."/>
            <person name="Du C."/>
            <person name="Cheng J."/>
            <person name="Dai P."/>
            <person name="Han X."/>
            <person name="Huang E."/>
            <person name="Gao Y."/>
            <person name="Liu J."/>
            <person name="Shao H."/>
            <person name="Ye R."/>
            <person name="Li L."/>
            <person name="Wei W."/>
            <person name="Wang X."/>
            <person name="Wang C."/>
            <person name="Huo Q."/>
            <person name="Li W."/>
            <person name="Guo W."/>
            <person name="Chen H."/>
            <person name="Chen S."/>
            <person name="Zhou L."/>
            <person name="Zhou L."/>
            <person name="Ni X."/>
            <person name="Tian J."/>
            <person name="Zhou Y."/>
            <person name="Sheng Y."/>
            <person name="Liu T."/>
            <person name="Pan Y."/>
            <person name="Xia L."/>
            <person name="Li J."/>
            <person name="Zhao F."/>
            <person name="Cao W."/>
        </authorList>
    </citation>
    <scope>NUCLEOTIDE SEQUENCE</scope>
    <source>
        <strain evidence="1">Rmic-2018</strain>
        <tissue evidence="1">Larvae</tissue>
    </source>
</reference>
<dbReference type="EMBL" id="JABSTU010000011">
    <property type="protein sequence ID" value="KAH8009726.1"/>
    <property type="molecule type" value="Genomic_DNA"/>
</dbReference>